<accession>A0A1J4JL89</accession>
<dbReference type="PANTHER" id="PTHR47981:SF20">
    <property type="entry name" value="RAS-RELATED PROTEIN RAB-7A"/>
    <property type="match status" value="1"/>
</dbReference>
<evidence type="ECO:0000256" key="3">
    <source>
        <dbReference type="ARBA" id="ARBA00023134"/>
    </source>
</evidence>
<dbReference type="CDD" id="cd00154">
    <property type="entry name" value="Rab"/>
    <property type="match status" value="1"/>
</dbReference>
<dbReference type="GO" id="GO:0005525">
    <property type="term" value="F:GTP binding"/>
    <property type="evidence" value="ECO:0007669"/>
    <property type="project" value="UniProtKB-KW"/>
</dbReference>
<keyword evidence="3" id="KW-0342">GTP-binding</keyword>
<keyword evidence="2" id="KW-0547">Nucleotide-binding</keyword>
<dbReference type="InterPro" id="IPR027417">
    <property type="entry name" value="P-loop_NTPase"/>
</dbReference>
<reference evidence="4" key="1">
    <citation type="submission" date="2016-10" db="EMBL/GenBank/DDBJ databases">
        <authorList>
            <person name="Benchimol M."/>
            <person name="Almeida L.G."/>
            <person name="Vasconcelos A.T."/>
            <person name="Perreira-Neves A."/>
            <person name="Rosa I.A."/>
            <person name="Tasca T."/>
            <person name="Bogo M.R."/>
            <person name="de Souza W."/>
        </authorList>
    </citation>
    <scope>NUCLEOTIDE SEQUENCE [LARGE SCALE GENOMIC DNA]</scope>
    <source>
        <strain evidence="4">K</strain>
    </source>
</reference>
<dbReference type="GeneID" id="94829267"/>
<comment type="caution">
    <text evidence="4">The sequence shown here is derived from an EMBL/GenBank/DDBJ whole genome shotgun (WGS) entry which is preliminary data.</text>
</comment>
<dbReference type="PRINTS" id="PR00449">
    <property type="entry name" value="RASTRNSFRMNG"/>
</dbReference>
<dbReference type="PANTHER" id="PTHR47981">
    <property type="entry name" value="RAB FAMILY"/>
    <property type="match status" value="1"/>
</dbReference>
<proteinExistence type="inferred from homology"/>
<evidence type="ECO:0000313" key="4">
    <source>
        <dbReference type="EMBL" id="OHS98331.1"/>
    </source>
</evidence>
<dbReference type="GO" id="GO:0090385">
    <property type="term" value="P:phagosome-lysosome fusion"/>
    <property type="evidence" value="ECO:0007669"/>
    <property type="project" value="TreeGrafter"/>
</dbReference>
<dbReference type="PROSITE" id="PS51419">
    <property type="entry name" value="RAB"/>
    <property type="match status" value="1"/>
</dbReference>
<dbReference type="SMART" id="SM00174">
    <property type="entry name" value="RHO"/>
    <property type="match status" value="1"/>
</dbReference>
<dbReference type="RefSeq" id="XP_068351468.1">
    <property type="nucleotide sequence ID" value="XM_068494563.1"/>
</dbReference>
<evidence type="ECO:0000256" key="2">
    <source>
        <dbReference type="ARBA" id="ARBA00022741"/>
    </source>
</evidence>
<keyword evidence="5" id="KW-1185">Reference proteome</keyword>
<dbReference type="Pfam" id="PF00071">
    <property type="entry name" value="Ras"/>
    <property type="match status" value="1"/>
</dbReference>
<dbReference type="SMART" id="SM00175">
    <property type="entry name" value="RAB"/>
    <property type="match status" value="1"/>
</dbReference>
<dbReference type="OrthoDB" id="2011769at2759"/>
<name>A0A1J4JL89_9EUKA</name>
<dbReference type="GO" id="GO:0003924">
    <property type="term" value="F:GTPase activity"/>
    <property type="evidence" value="ECO:0007669"/>
    <property type="project" value="InterPro"/>
</dbReference>
<dbReference type="VEuPathDB" id="TrichDB:TRFO_08901"/>
<dbReference type="Proteomes" id="UP000179807">
    <property type="component" value="Unassembled WGS sequence"/>
</dbReference>
<organism evidence="4 5">
    <name type="scientific">Tritrichomonas foetus</name>
    <dbReference type="NCBI Taxonomy" id="1144522"/>
    <lineage>
        <taxon>Eukaryota</taxon>
        <taxon>Metamonada</taxon>
        <taxon>Parabasalia</taxon>
        <taxon>Tritrichomonadida</taxon>
        <taxon>Tritrichomonadidae</taxon>
        <taxon>Tritrichomonas</taxon>
    </lineage>
</organism>
<evidence type="ECO:0000313" key="5">
    <source>
        <dbReference type="Proteomes" id="UP000179807"/>
    </source>
</evidence>
<dbReference type="GO" id="GO:0005770">
    <property type="term" value="C:late endosome"/>
    <property type="evidence" value="ECO:0007669"/>
    <property type="project" value="TreeGrafter"/>
</dbReference>
<dbReference type="AlphaFoldDB" id="A0A1J4JL89"/>
<dbReference type="SMART" id="SM00173">
    <property type="entry name" value="RAS"/>
    <property type="match status" value="1"/>
</dbReference>
<dbReference type="InterPro" id="IPR001806">
    <property type="entry name" value="Small_GTPase"/>
</dbReference>
<dbReference type="SUPFAM" id="SSF52540">
    <property type="entry name" value="P-loop containing nucleoside triphosphate hydrolases"/>
    <property type="match status" value="1"/>
</dbReference>
<dbReference type="GO" id="GO:0005764">
    <property type="term" value="C:lysosome"/>
    <property type="evidence" value="ECO:0007669"/>
    <property type="project" value="TreeGrafter"/>
</dbReference>
<protein>
    <submittedName>
        <fullName evidence="4">Ras-related protein Rab-32D</fullName>
    </submittedName>
</protein>
<evidence type="ECO:0000256" key="1">
    <source>
        <dbReference type="ARBA" id="ARBA00006270"/>
    </source>
</evidence>
<dbReference type="InterPro" id="IPR005225">
    <property type="entry name" value="Small_GTP-bd"/>
</dbReference>
<dbReference type="GO" id="GO:0045335">
    <property type="term" value="C:phagocytic vesicle"/>
    <property type="evidence" value="ECO:0007669"/>
    <property type="project" value="TreeGrafter"/>
</dbReference>
<dbReference type="Gene3D" id="3.40.50.300">
    <property type="entry name" value="P-loop containing nucleotide triphosphate hydrolases"/>
    <property type="match status" value="1"/>
</dbReference>
<gene>
    <name evidence="4" type="ORF">TRFO_08901</name>
</gene>
<dbReference type="NCBIfam" id="TIGR00231">
    <property type="entry name" value="small_GTP"/>
    <property type="match status" value="1"/>
</dbReference>
<dbReference type="EMBL" id="MLAK01001060">
    <property type="protein sequence ID" value="OHS98331.1"/>
    <property type="molecule type" value="Genomic_DNA"/>
</dbReference>
<comment type="similarity">
    <text evidence="1">Belongs to the small GTPase superfamily. Rab family.</text>
</comment>
<sequence>MIDSTYDIKIVFLGPENAGKTSIINRYCQSLFIPETLPTIGAGFFSHSLQVNDTNTNLLLWDTAGEERFRCVTPALLRGAQGLVLVYDLIKPSFHDVTVYLDMFLETVNVDPEHLPILLLGNKYDLVESSTEKSEEIIQEEINEYCDKHKIHHHAFVSAKINYGIDESIYLFIASLLNTLLKVDDPIMIPISNKKEEKLCF</sequence>